<dbReference type="SUPFAM" id="SSF48452">
    <property type="entry name" value="TPR-like"/>
    <property type="match status" value="1"/>
</dbReference>
<dbReference type="AlphaFoldDB" id="X6LV02"/>
<reference evidence="3 4" key="1">
    <citation type="journal article" date="2013" name="Curr. Biol.">
        <title>The Genome of the Foraminiferan Reticulomyxa filosa.</title>
        <authorList>
            <person name="Glockner G."/>
            <person name="Hulsmann N."/>
            <person name="Schleicher M."/>
            <person name="Noegel A.A."/>
            <person name="Eichinger L."/>
            <person name="Gallinger C."/>
            <person name="Pawlowski J."/>
            <person name="Sierra R."/>
            <person name="Euteneuer U."/>
            <person name="Pillet L."/>
            <person name="Moustafa A."/>
            <person name="Platzer M."/>
            <person name="Groth M."/>
            <person name="Szafranski K."/>
            <person name="Schliwa M."/>
        </authorList>
    </citation>
    <scope>NUCLEOTIDE SEQUENCE [LARGE SCALE GENOMIC DNA]</scope>
</reference>
<dbReference type="EMBL" id="ASPP01028708">
    <property type="protein sequence ID" value="ETO04962.1"/>
    <property type="molecule type" value="Genomic_DNA"/>
</dbReference>
<comment type="caution">
    <text evidence="3">The sequence shown here is derived from an EMBL/GenBank/DDBJ whole genome shotgun (WGS) entry which is preliminary data.</text>
</comment>
<evidence type="ECO:0000313" key="4">
    <source>
        <dbReference type="Proteomes" id="UP000023152"/>
    </source>
</evidence>
<sequence>MTEIDRERAAPPLSGTSGNEVRKRQSQMERIEKAKQHYRVTLRYSPLNTRPHLGLGKINHYFLNKAKRSEHHYLKCIEYCMSFFFFFLSPKIMCGLIHRAKDEKQKEAEEKELMLEQDMPESNAQENKDNSPENLKKKIEWEKMELTMDNLHEYIESAQELEALQECIRIEISAHKLLIDLILTHFHKKRWQQCAVHAKRMIELHKTHFDGYVQMTNVYHHLEKPDKAQEYANKALEIAKALDEKNHTGANRQLLSLSDQIQQKNCEDAVREQIQTREGEKKPIYVIIVTVFCFFFCFFFLESILNQSASNIFKSVWVYTTKKQIMDDKCGRNFEPICLFLFLFCLCKSCLLNSIFYYRIFI</sequence>
<feature type="region of interest" description="Disordered" evidence="1">
    <location>
        <begin position="1"/>
        <end position="26"/>
    </location>
</feature>
<feature type="transmembrane region" description="Helical" evidence="2">
    <location>
        <begin position="284"/>
        <end position="305"/>
    </location>
</feature>
<feature type="transmembrane region" description="Helical" evidence="2">
    <location>
        <begin position="337"/>
        <end position="360"/>
    </location>
</feature>
<evidence type="ECO:0000313" key="3">
    <source>
        <dbReference type="EMBL" id="ETO04962.1"/>
    </source>
</evidence>
<name>X6LV02_RETFI</name>
<keyword evidence="2" id="KW-0472">Membrane</keyword>
<proteinExistence type="predicted"/>
<evidence type="ECO:0000256" key="1">
    <source>
        <dbReference type="SAM" id="MobiDB-lite"/>
    </source>
</evidence>
<dbReference type="Proteomes" id="UP000023152">
    <property type="component" value="Unassembled WGS sequence"/>
</dbReference>
<gene>
    <name evidence="3" type="ORF">RFI_32436</name>
</gene>
<keyword evidence="2" id="KW-0812">Transmembrane</keyword>
<keyword evidence="2" id="KW-1133">Transmembrane helix</keyword>
<keyword evidence="4" id="KW-1185">Reference proteome</keyword>
<dbReference type="InterPro" id="IPR011990">
    <property type="entry name" value="TPR-like_helical_dom_sf"/>
</dbReference>
<dbReference type="Gene3D" id="1.25.40.10">
    <property type="entry name" value="Tetratricopeptide repeat domain"/>
    <property type="match status" value="1"/>
</dbReference>
<protein>
    <submittedName>
        <fullName evidence="3">Uncharacterized protein</fullName>
    </submittedName>
</protein>
<accession>X6LV02</accession>
<organism evidence="3 4">
    <name type="scientific">Reticulomyxa filosa</name>
    <dbReference type="NCBI Taxonomy" id="46433"/>
    <lineage>
        <taxon>Eukaryota</taxon>
        <taxon>Sar</taxon>
        <taxon>Rhizaria</taxon>
        <taxon>Retaria</taxon>
        <taxon>Foraminifera</taxon>
        <taxon>Monothalamids</taxon>
        <taxon>Reticulomyxidae</taxon>
        <taxon>Reticulomyxa</taxon>
    </lineage>
</organism>
<evidence type="ECO:0000256" key="2">
    <source>
        <dbReference type="SAM" id="Phobius"/>
    </source>
</evidence>